<organism evidence="3 4">
    <name type="scientific">Ficus carica</name>
    <name type="common">Common fig</name>
    <dbReference type="NCBI Taxonomy" id="3494"/>
    <lineage>
        <taxon>Eukaryota</taxon>
        <taxon>Viridiplantae</taxon>
        <taxon>Streptophyta</taxon>
        <taxon>Embryophyta</taxon>
        <taxon>Tracheophyta</taxon>
        <taxon>Spermatophyta</taxon>
        <taxon>Magnoliopsida</taxon>
        <taxon>eudicotyledons</taxon>
        <taxon>Gunneridae</taxon>
        <taxon>Pentapetalae</taxon>
        <taxon>rosids</taxon>
        <taxon>fabids</taxon>
        <taxon>Rosales</taxon>
        <taxon>Moraceae</taxon>
        <taxon>Ficeae</taxon>
        <taxon>Ficus</taxon>
    </lineage>
</organism>
<sequence>MGSIEVEELEDPESLEERFPKTRQRSRRIAAVNLHPCVAEASYLYGYLTKVLKLGCRGNVLSVAVYDLPESGWRGIRMSPFGKNVLRYYYAVFEFDSIATADTIYRIVDGPCIHGPIVFDLRFIPDSVEFNSQPHDIAPKVLFKPSTVIRGYEDAESELESLARRGSGSGDVEEANVVENLNQSTNGLDVNACVKGFALDSTNLPIKSTKTYPRKVALKKRKRKQKRNREEFVETEPIREISTSNIAGN</sequence>
<evidence type="ECO:0000259" key="2">
    <source>
        <dbReference type="Pfam" id="PF25121"/>
    </source>
</evidence>
<evidence type="ECO:0000256" key="1">
    <source>
        <dbReference type="SAM" id="MobiDB-lite"/>
    </source>
</evidence>
<comment type="caution">
    <text evidence="3">The sequence shown here is derived from an EMBL/GenBank/DDBJ whole genome shotgun (WGS) entry which is preliminary data.</text>
</comment>
<dbReference type="InterPro" id="IPR039754">
    <property type="entry name" value="Esf1"/>
</dbReference>
<dbReference type="PANTHER" id="PTHR12202">
    <property type="entry name" value="ESF1 HOMOLOG"/>
    <property type="match status" value="1"/>
</dbReference>
<name>A0AA88AMM2_FICCA</name>
<proteinExistence type="predicted"/>
<dbReference type="InterPro" id="IPR056750">
    <property type="entry name" value="RRM_ESF1"/>
</dbReference>
<feature type="compositionally biased region" description="Acidic residues" evidence="1">
    <location>
        <begin position="1"/>
        <end position="14"/>
    </location>
</feature>
<dbReference type="PANTHER" id="PTHR12202:SF0">
    <property type="entry name" value="ESF1 HOMOLOG"/>
    <property type="match status" value="1"/>
</dbReference>
<reference evidence="3" key="1">
    <citation type="submission" date="2023-07" db="EMBL/GenBank/DDBJ databases">
        <title>draft genome sequence of fig (Ficus carica).</title>
        <authorList>
            <person name="Takahashi T."/>
            <person name="Nishimura K."/>
        </authorList>
    </citation>
    <scope>NUCLEOTIDE SEQUENCE</scope>
</reference>
<accession>A0AA88AMM2</accession>
<feature type="domain" description="ESF1 RRM" evidence="2">
    <location>
        <begin position="81"/>
        <end position="138"/>
    </location>
</feature>
<evidence type="ECO:0000313" key="3">
    <source>
        <dbReference type="EMBL" id="GMN55654.1"/>
    </source>
</evidence>
<dbReference type="GO" id="GO:0006364">
    <property type="term" value="P:rRNA processing"/>
    <property type="evidence" value="ECO:0007669"/>
    <property type="project" value="InterPro"/>
</dbReference>
<dbReference type="EMBL" id="BTGU01000058">
    <property type="protein sequence ID" value="GMN55654.1"/>
    <property type="molecule type" value="Genomic_DNA"/>
</dbReference>
<evidence type="ECO:0000313" key="4">
    <source>
        <dbReference type="Proteomes" id="UP001187192"/>
    </source>
</evidence>
<dbReference type="Pfam" id="PF25121">
    <property type="entry name" value="RRM_ESF1"/>
    <property type="match status" value="1"/>
</dbReference>
<dbReference type="GO" id="GO:0003723">
    <property type="term" value="F:RNA binding"/>
    <property type="evidence" value="ECO:0007669"/>
    <property type="project" value="TreeGrafter"/>
</dbReference>
<gene>
    <name evidence="3" type="ORF">TIFTF001_024770</name>
</gene>
<protein>
    <recommendedName>
        <fullName evidence="2">ESF1 RRM domain-containing protein</fullName>
    </recommendedName>
</protein>
<dbReference type="AlphaFoldDB" id="A0AA88AMM2"/>
<dbReference type="Proteomes" id="UP001187192">
    <property type="component" value="Unassembled WGS sequence"/>
</dbReference>
<feature type="region of interest" description="Disordered" evidence="1">
    <location>
        <begin position="1"/>
        <end position="20"/>
    </location>
</feature>
<keyword evidence="4" id="KW-1185">Reference proteome</keyword>